<accession>A0A3A4ZDU8</accession>
<dbReference type="Proteomes" id="UP000265540">
    <property type="component" value="Unassembled WGS sequence"/>
</dbReference>
<evidence type="ECO:0008006" key="3">
    <source>
        <dbReference type="Google" id="ProtNLM"/>
    </source>
</evidence>
<evidence type="ECO:0000313" key="1">
    <source>
        <dbReference type="EMBL" id="RJR27373.1"/>
    </source>
</evidence>
<comment type="caution">
    <text evidence="1">The sequence shown here is derived from an EMBL/GenBank/DDBJ whole genome shotgun (WGS) entry which is preliminary data.</text>
</comment>
<reference evidence="1 2" key="1">
    <citation type="journal article" date="2017" name="ISME J.">
        <title>Energy and carbon metabolisms in a deep terrestrial subsurface fluid microbial community.</title>
        <authorList>
            <person name="Momper L."/>
            <person name="Jungbluth S.P."/>
            <person name="Lee M.D."/>
            <person name="Amend J.P."/>
        </authorList>
    </citation>
    <scope>NUCLEOTIDE SEQUENCE [LARGE SCALE GENOMIC DNA]</scope>
    <source>
        <strain evidence="1">SURF_46</strain>
    </source>
</reference>
<name>A0A3A4ZDU8_UNCKA</name>
<protein>
    <recommendedName>
        <fullName evidence="3">DUF1059 domain-containing protein</fullName>
    </recommendedName>
</protein>
<dbReference type="AlphaFoldDB" id="A0A3A4ZDU8"/>
<sequence>MSGNSNDGTVTYFVKVRCPKKDCGCTLERSSTRSELEADLFALEDVQNHMISCHGDYTPSAEIRVYKPKRRKEKTEV</sequence>
<organism evidence="1 2">
    <name type="scientific">candidate division WWE3 bacterium</name>
    <dbReference type="NCBI Taxonomy" id="2053526"/>
    <lineage>
        <taxon>Bacteria</taxon>
        <taxon>Katanobacteria</taxon>
    </lineage>
</organism>
<evidence type="ECO:0000313" key="2">
    <source>
        <dbReference type="Proteomes" id="UP000265540"/>
    </source>
</evidence>
<dbReference type="EMBL" id="QZJF01000012">
    <property type="protein sequence ID" value="RJR27373.1"/>
    <property type="molecule type" value="Genomic_DNA"/>
</dbReference>
<proteinExistence type="predicted"/>
<gene>
    <name evidence="1" type="ORF">C4561_02365</name>
</gene>